<dbReference type="Proteomes" id="UP000033934">
    <property type="component" value="Unassembled WGS sequence"/>
</dbReference>
<keyword evidence="1" id="KW-1133">Transmembrane helix</keyword>
<feature type="transmembrane region" description="Helical" evidence="1">
    <location>
        <begin position="37"/>
        <end position="63"/>
    </location>
</feature>
<organism evidence="2 3">
    <name type="scientific">Berkelbacteria bacterium GW2011_GWA2_38_9</name>
    <dbReference type="NCBI Taxonomy" id="1618334"/>
    <lineage>
        <taxon>Bacteria</taxon>
        <taxon>Candidatus Berkelbacteria</taxon>
    </lineage>
</organism>
<name>A0A0G0PJ69_9BACT</name>
<evidence type="ECO:0000313" key="2">
    <source>
        <dbReference type="EMBL" id="KKQ89386.1"/>
    </source>
</evidence>
<accession>A0A0G0PJ69</accession>
<comment type="caution">
    <text evidence="2">The sequence shown here is derived from an EMBL/GenBank/DDBJ whole genome shotgun (WGS) entry which is preliminary data.</text>
</comment>
<evidence type="ECO:0000313" key="3">
    <source>
        <dbReference type="Proteomes" id="UP000033934"/>
    </source>
</evidence>
<dbReference type="EMBL" id="LBVO01000027">
    <property type="protein sequence ID" value="KKQ89386.1"/>
    <property type="molecule type" value="Genomic_DNA"/>
</dbReference>
<reference evidence="2 3" key="1">
    <citation type="journal article" date="2015" name="Nature">
        <title>rRNA introns, odd ribosomes, and small enigmatic genomes across a large radiation of phyla.</title>
        <authorList>
            <person name="Brown C.T."/>
            <person name="Hug L.A."/>
            <person name="Thomas B.C."/>
            <person name="Sharon I."/>
            <person name="Castelle C.J."/>
            <person name="Singh A."/>
            <person name="Wilkins M.J."/>
            <person name="Williams K.H."/>
            <person name="Banfield J.F."/>
        </authorList>
    </citation>
    <scope>NUCLEOTIDE SEQUENCE [LARGE SCALE GENOMIC DNA]</scope>
</reference>
<feature type="transmembrane region" description="Helical" evidence="1">
    <location>
        <begin position="75"/>
        <end position="98"/>
    </location>
</feature>
<sequence>MKKHIKLLKYLGLWVVLFFGFPKNAQAVVPPDFIYNIGSQVIQIFSITFLFLMAALSGVSQFIKFRFASWRANKFFWPISVLLIIILSFGAAYLYGLIRKNQEYGRWLKESQAQEGKSLAEVGDNLGVKDDALDQCFVS</sequence>
<protein>
    <submittedName>
        <fullName evidence="2">Uncharacterized protein</fullName>
    </submittedName>
</protein>
<dbReference type="AlphaFoldDB" id="A0A0G0PJ69"/>
<proteinExistence type="predicted"/>
<evidence type="ECO:0000256" key="1">
    <source>
        <dbReference type="SAM" id="Phobius"/>
    </source>
</evidence>
<gene>
    <name evidence="2" type="ORF">UT11_C0027G0006</name>
</gene>
<keyword evidence="1" id="KW-0812">Transmembrane</keyword>
<keyword evidence="1" id="KW-0472">Membrane</keyword>